<dbReference type="STRING" id="85643.Tmz1t_2448"/>
<name>C4K9H5_THASP</name>
<feature type="signal peptide" evidence="1">
    <location>
        <begin position="1"/>
        <end position="30"/>
    </location>
</feature>
<dbReference type="EMBL" id="CP001281">
    <property type="protein sequence ID" value="ACR01051.1"/>
    <property type="molecule type" value="Genomic_DNA"/>
</dbReference>
<reference evidence="5" key="1">
    <citation type="submission" date="2009-05" db="EMBL/GenBank/DDBJ databases">
        <title>Complete sequence of chromosome of Thauera sp. MZ1T.</title>
        <authorList>
            <consortium name="US DOE Joint Genome Institute"/>
            <person name="Lucas S."/>
            <person name="Copeland A."/>
            <person name="Lapidus A."/>
            <person name="Glavina del Rio T."/>
            <person name="Dalin E."/>
            <person name="Tice H."/>
            <person name="Bruce D."/>
            <person name="Goodwin L."/>
            <person name="Pitluck S."/>
            <person name="Sims D."/>
            <person name="Brettin T."/>
            <person name="Detter J.C."/>
            <person name="Han C."/>
            <person name="Larimer F."/>
            <person name="Land M."/>
            <person name="Hauser L."/>
            <person name="Kyrpides N."/>
            <person name="Mikhailova N."/>
            <person name="Sayler G.S."/>
        </authorList>
    </citation>
    <scope>NUCLEOTIDE SEQUENCE [LARGE SCALE GENOMIC DNA]</scope>
    <source>
        <strain evidence="5">MZ1T</strain>
    </source>
</reference>
<dbReference type="AlphaFoldDB" id="C4K9H5"/>
<dbReference type="KEGG" id="tmz:Tmz1t_2448"/>
<gene>
    <name evidence="4" type="ordered locus">Tmz1t_2448</name>
</gene>
<dbReference type="InterPro" id="IPR023753">
    <property type="entry name" value="FAD/NAD-binding_dom"/>
</dbReference>
<dbReference type="Pfam" id="PF21706">
    <property type="entry name" value="FCSD_central"/>
    <property type="match status" value="1"/>
</dbReference>
<sequence>MNQPSSNPRRRFLTAAGGLATAAVAGPALAQSAPPAASTERSLPFLIGRATDTLLPPGKQRSVVICGGGWGGVTAAKYLRQLAPQLDVVLLERNPVFFSCPMSNKWLVDQVDTRYLTHDYLAVAEKYAYRFIQTEILEIEREGKRVITAAGAIHYDYLIVAPGIRYNYEAWFGNDRRMAEATRARFPAAYIPSAEHFHLKNALQSFKGGDLVMTLPPPPQRCPPSPYERACLIASMFKQKKIPGRIYILDHKDGARPIGPGFRSTFEELYKDIITYVPDARIEEVDPFKRRIRTEAGDFDFQHAILMAPHQAGDLAWKAGLVPRPGAGNPSGGWADVDPLFLHDRTDKEVFVIGDAVGFVSPQFGFYPKAGHVANRHARIVAYYISEREAGREPDYRLPDNLCFMMVNIAPQEGISVQFDYKVNAQGIIEQTQIDYNERTAATISQDFGWAQTIYEDMFS</sequence>
<dbReference type="Proteomes" id="UP000002186">
    <property type="component" value="Chromosome"/>
</dbReference>
<dbReference type="HOGENOM" id="CLU_030742_0_0_4"/>
<evidence type="ECO:0000313" key="4">
    <source>
        <dbReference type="EMBL" id="ACR01051.1"/>
    </source>
</evidence>
<feature type="domain" description="FAD/NAD(P)-binding" evidence="2">
    <location>
        <begin position="62"/>
        <end position="168"/>
    </location>
</feature>
<dbReference type="Gene3D" id="3.50.50.60">
    <property type="entry name" value="FAD/NAD(P)-binding domain"/>
    <property type="match status" value="2"/>
</dbReference>
<dbReference type="InterPro" id="IPR049386">
    <property type="entry name" value="FCSD_central"/>
</dbReference>
<accession>C4K9H5</accession>
<dbReference type="InterPro" id="IPR006311">
    <property type="entry name" value="TAT_signal"/>
</dbReference>
<evidence type="ECO:0000313" key="5">
    <source>
        <dbReference type="Proteomes" id="UP000002186"/>
    </source>
</evidence>
<dbReference type="PROSITE" id="PS51318">
    <property type="entry name" value="TAT"/>
    <property type="match status" value="1"/>
</dbReference>
<keyword evidence="1" id="KW-0732">Signal</keyword>
<protein>
    <submittedName>
        <fullName evidence="4">FAD-dependent pyridine nucleotide-disulphide oxidoreductase</fullName>
    </submittedName>
</protein>
<evidence type="ECO:0000259" key="3">
    <source>
        <dbReference type="Pfam" id="PF21706"/>
    </source>
</evidence>
<dbReference type="Pfam" id="PF07992">
    <property type="entry name" value="Pyr_redox_2"/>
    <property type="match status" value="1"/>
</dbReference>
<dbReference type="PANTHER" id="PTHR43755">
    <property type="match status" value="1"/>
</dbReference>
<organism evidence="4 5">
    <name type="scientific">Thauera aminoaromatica</name>
    <dbReference type="NCBI Taxonomy" id="164330"/>
    <lineage>
        <taxon>Bacteria</taxon>
        <taxon>Pseudomonadati</taxon>
        <taxon>Pseudomonadota</taxon>
        <taxon>Betaproteobacteria</taxon>
        <taxon>Rhodocyclales</taxon>
        <taxon>Zoogloeaceae</taxon>
        <taxon>Thauera</taxon>
    </lineage>
</organism>
<feature type="chain" id="PRO_5002938319" evidence="1">
    <location>
        <begin position="31"/>
        <end position="460"/>
    </location>
</feature>
<dbReference type="eggNOG" id="COG0446">
    <property type="taxonomic scope" value="Bacteria"/>
</dbReference>
<reference evidence="4 5" key="2">
    <citation type="journal article" date="2012" name="Stand. Genomic Sci.">
        <title>Complete genome sequence of Thauera aminoaromatica strain MZ1T.</title>
        <authorList>
            <person name="Jiang K."/>
            <person name="Sanseverino J."/>
            <person name="Chauhan A."/>
            <person name="Lucas S."/>
            <person name="Copeland A."/>
            <person name="Lapidus A."/>
            <person name="Del Rio T.G."/>
            <person name="Dalin E."/>
            <person name="Tice H."/>
            <person name="Bruce D."/>
            <person name="Goodwin L."/>
            <person name="Pitluck S."/>
            <person name="Sims D."/>
            <person name="Brettin T."/>
            <person name="Detter J.C."/>
            <person name="Han C."/>
            <person name="Chang Y.J."/>
            <person name="Larimer F."/>
            <person name="Land M."/>
            <person name="Hauser L."/>
            <person name="Kyrpides N.C."/>
            <person name="Mikhailova N."/>
            <person name="Moser S."/>
            <person name="Jegier P."/>
            <person name="Close D."/>
            <person name="Debruyn J.M."/>
            <person name="Wang Y."/>
            <person name="Layton A.C."/>
            <person name="Allen M.S."/>
            <person name="Sayler G.S."/>
        </authorList>
    </citation>
    <scope>NUCLEOTIDE SEQUENCE [LARGE SCALE GENOMIC DNA]</scope>
    <source>
        <strain evidence="4 5">MZ1T</strain>
    </source>
</reference>
<dbReference type="PANTHER" id="PTHR43755:SF1">
    <property type="entry name" value="FAD-DEPENDENT PYRIDINE NUCLEOTIDE-DISULPHIDE OXIDOREDUCTASE"/>
    <property type="match status" value="1"/>
</dbReference>
<feature type="domain" description="Sulfide dehydrogenase [flavocytochrome c] flavoprotein chain central" evidence="3">
    <location>
        <begin position="199"/>
        <end position="298"/>
    </location>
</feature>
<dbReference type="InterPro" id="IPR052541">
    <property type="entry name" value="SQRD"/>
</dbReference>
<dbReference type="GO" id="GO:0016491">
    <property type="term" value="F:oxidoreductase activity"/>
    <property type="evidence" value="ECO:0007669"/>
    <property type="project" value="InterPro"/>
</dbReference>
<evidence type="ECO:0000256" key="1">
    <source>
        <dbReference type="SAM" id="SignalP"/>
    </source>
</evidence>
<dbReference type="InterPro" id="IPR036188">
    <property type="entry name" value="FAD/NAD-bd_sf"/>
</dbReference>
<dbReference type="RefSeq" id="WP_012585493.1">
    <property type="nucleotide sequence ID" value="NC_011662.2"/>
</dbReference>
<proteinExistence type="predicted"/>
<dbReference type="SUPFAM" id="SSF51905">
    <property type="entry name" value="FAD/NAD(P)-binding domain"/>
    <property type="match status" value="2"/>
</dbReference>
<evidence type="ECO:0000259" key="2">
    <source>
        <dbReference type="Pfam" id="PF07992"/>
    </source>
</evidence>
<keyword evidence="5" id="KW-1185">Reference proteome</keyword>